<feature type="region of interest" description="Disordered" evidence="2">
    <location>
        <begin position="128"/>
        <end position="147"/>
    </location>
</feature>
<feature type="domain" description="Outer membrane lipoprotein BamD-like" evidence="3">
    <location>
        <begin position="2"/>
        <end position="78"/>
    </location>
</feature>
<dbReference type="Pfam" id="PF13525">
    <property type="entry name" value="YfiO"/>
    <property type="match status" value="1"/>
</dbReference>
<evidence type="ECO:0000313" key="4">
    <source>
        <dbReference type="EMBL" id="MPM97491.1"/>
    </source>
</evidence>
<evidence type="ECO:0000256" key="1">
    <source>
        <dbReference type="ARBA" id="ARBA00022729"/>
    </source>
</evidence>
<proteinExistence type="predicted"/>
<reference evidence="4" key="1">
    <citation type="submission" date="2019-08" db="EMBL/GenBank/DDBJ databases">
        <authorList>
            <person name="Kucharzyk K."/>
            <person name="Murdoch R.W."/>
            <person name="Higgins S."/>
            <person name="Loffler F."/>
        </authorList>
    </citation>
    <scope>NUCLEOTIDE SEQUENCE</scope>
</reference>
<evidence type="ECO:0000256" key="2">
    <source>
        <dbReference type="SAM" id="MobiDB-lite"/>
    </source>
</evidence>
<sequence>MFREFQNRYPDAPESDFVRTVLARSRDVQAERLVTIANFYEKSGRKEAAERYLAQVLKEFPDTTAAADSERRLAELDKSFQPDDFPARSEPRYQRYPAYRLPEESGKLLIIPGVGNRKYLLPVYDLGIGKKDDPPAAATGNGEEKKP</sequence>
<organism evidence="4">
    <name type="scientific">bioreactor metagenome</name>
    <dbReference type="NCBI Taxonomy" id="1076179"/>
    <lineage>
        <taxon>unclassified sequences</taxon>
        <taxon>metagenomes</taxon>
        <taxon>ecological metagenomes</taxon>
    </lineage>
</organism>
<protein>
    <recommendedName>
        <fullName evidence="3">Outer membrane lipoprotein BamD-like domain-containing protein</fullName>
    </recommendedName>
</protein>
<accession>A0A645E7L6</accession>
<dbReference type="InterPro" id="IPR011990">
    <property type="entry name" value="TPR-like_helical_dom_sf"/>
</dbReference>
<dbReference type="InterPro" id="IPR039565">
    <property type="entry name" value="BamD-like"/>
</dbReference>
<dbReference type="EMBL" id="VSSQ01043764">
    <property type="protein sequence ID" value="MPM97491.1"/>
    <property type="molecule type" value="Genomic_DNA"/>
</dbReference>
<dbReference type="Gene3D" id="1.25.40.10">
    <property type="entry name" value="Tetratricopeptide repeat domain"/>
    <property type="match status" value="1"/>
</dbReference>
<evidence type="ECO:0000259" key="3">
    <source>
        <dbReference type="Pfam" id="PF13525"/>
    </source>
</evidence>
<name>A0A645E7L6_9ZZZZ</name>
<gene>
    <name evidence="4" type="ORF">SDC9_144664</name>
</gene>
<comment type="caution">
    <text evidence="4">The sequence shown here is derived from an EMBL/GenBank/DDBJ whole genome shotgun (WGS) entry which is preliminary data.</text>
</comment>
<dbReference type="AlphaFoldDB" id="A0A645E7L6"/>
<keyword evidence="1" id="KW-0732">Signal</keyword>